<organism evidence="7 8">
    <name type="scientific">Sphingobium xenophagum</name>
    <dbReference type="NCBI Taxonomy" id="121428"/>
    <lineage>
        <taxon>Bacteria</taxon>
        <taxon>Pseudomonadati</taxon>
        <taxon>Pseudomonadota</taxon>
        <taxon>Alphaproteobacteria</taxon>
        <taxon>Sphingomonadales</taxon>
        <taxon>Sphingomonadaceae</taxon>
        <taxon>Sphingobium</taxon>
    </lineage>
</organism>
<evidence type="ECO:0000256" key="4">
    <source>
        <dbReference type="ARBA" id="ARBA00022825"/>
    </source>
</evidence>
<dbReference type="Proteomes" id="UP001267638">
    <property type="component" value="Unassembled WGS sequence"/>
</dbReference>
<dbReference type="CDD" id="cd05561">
    <property type="entry name" value="Peptidases_S8_4"/>
    <property type="match status" value="1"/>
</dbReference>
<evidence type="ECO:0000256" key="1">
    <source>
        <dbReference type="ARBA" id="ARBA00011073"/>
    </source>
</evidence>
<dbReference type="InterPro" id="IPR036852">
    <property type="entry name" value="Peptidase_S8/S53_dom_sf"/>
</dbReference>
<evidence type="ECO:0000313" key="8">
    <source>
        <dbReference type="Proteomes" id="UP001267638"/>
    </source>
</evidence>
<keyword evidence="8" id="KW-1185">Reference proteome</keyword>
<dbReference type="EMBL" id="JAVDWV010000011">
    <property type="protein sequence ID" value="MDR7155836.1"/>
    <property type="molecule type" value="Genomic_DNA"/>
</dbReference>
<dbReference type="SUPFAM" id="SSF52743">
    <property type="entry name" value="Subtilisin-like"/>
    <property type="match status" value="1"/>
</dbReference>
<evidence type="ECO:0000313" key="7">
    <source>
        <dbReference type="EMBL" id="MDR7155836.1"/>
    </source>
</evidence>
<dbReference type="PANTHER" id="PTHR43806">
    <property type="entry name" value="PEPTIDASE S8"/>
    <property type="match status" value="1"/>
</dbReference>
<evidence type="ECO:0000256" key="2">
    <source>
        <dbReference type="ARBA" id="ARBA00022670"/>
    </source>
</evidence>
<reference evidence="7 8" key="1">
    <citation type="submission" date="2023-07" db="EMBL/GenBank/DDBJ databases">
        <title>Sorghum-associated microbial communities from plants grown in Nebraska, USA.</title>
        <authorList>
            <person name="Schachtman D."/>
        </authorList>
    </citation>
    <scope>NUCLEOTIDE SEQUENCE [LARGE SCALE GENOMIC DNA]</scope>
    <source>
        <strain evidence="7 8">4256</strain>
    </source>
</reference>
<dbReference type="Gene3D" id="3.40.50.200">
    <property type="entry name" value="Peptidase S8/S53 domain"/>
    <property type="match status" value="1"/>
</dbReference>
<feature type="active site" description="Charge relay system" evidence="5">
    <location>
        <position position="215"/>
    </location>
</feature>
<keyword evidence="2 5" id="KW-0645">Protease</keyword>
<feature type="active site" description="Charge relay system" evidence="5">
    <location>
        <position position="187"/>
    </location>
</feature>
<comment type="similarity">
    <text evidence="1 5">Belongs to the peptidase S8 family.</text>
</comment>
<sequence length="423" mass="43126">MKSLSPMLKYMLLCVAGTVPAMLAAQLVVPVGIIGRTLNSLPRTDLDKLPVGDLTQRLTEIRLDRLEALVRTSRGSIAFDEQRNPAVSGVLIVMDASAEDVTTAGQAGFALLDRETIEGIDIDVARLAVPKGQTLGHAIKSLRKLLPTADISADNLYVQSGMPAQQMAVGARASTRTVARPAIGMIDGGVGAHPAITGAIEAQGFARGAPSANPHGTAIASLLIGSGMVRGAAAGKMLLVADVYGSDPAGGNATAIARALGWFVQRAVPVVTISLVGPANPLLGKAIASAQAKGLMIVAAVGNDGPAAPPSYPASYAGVIAVTGVDRRGRALPEASRALHLDYAAPGADMLAAAPGGKTVRVRGTSFASPLVAARLAQHYTAPVPARRAAAIKALDMEARDLGAKGTDNVYGRGLICGACRTP</sequence>
<dbReference type="InterPro" id="IPR000209">
    <property type="entry name" value="Peptidase_S8/S53_dom"/>
</dbReference>
<evidence type="ECO:0000256" key="5">
    <source>
        <dbReference type="PROSITE-ProRule" id="PRU01240"/>
    </source>
</evidence>
<evidence type="ECO:0000256" key="3">
    <source>
        <dbReference type="ARBA" id="ARBA00022801"/>
    </source>
</evidence>
<dbReference type="PROSITE" id="PS51892">
    <property type="entry name" value="SUBTILASE"/>
    <property type="match status" value="1"/>
</dbReference>
<feature type="active site" description="Charge relay system" evidence="5">
    <location>
        <position position="366"/>
    </location>
</feature>
<evidence type="ECO:0000259" key="6">
    <source>
        <dbReference type="Pfam" id="PF00082"/>
    </source>
</evidence>
<name>A0ABU1X3X5_SPHXE</name>
<comment type="caution">
    <text evidence="7">The sequence shown here is derived from an EMBL/GenBank/DDBJ whole genome shotgun (WGS) entry which is preliminary data.</text>
</comment>
<proteinExistence type="inferred from homology"/>
<feature type="domain" description="Peptidase S8/S53" evidence="6">
    <location>
        <begin position="184"/>
        <end position="414"/>
    </location>
</feature>
<dbReference type="RefSeq" id="WP_310225511.1">
    <property type="nucleotide sequence ID" value="NZ_JAVDWV010000011.1"/>
</dbReference>
<gene>
    <name evidence="7" type="ORF">J2W40_002672</name>
</gene>
<dbReference type="InterPro" id="IPR050131">
    <property type="entry name" value="Peptidase_S8_subtilisin-like"/>
</dbReference>
<dbReference type="Pfam" id="PF00082">
    <property type="entry name" value="Peptidase_S8"/>
    <property type="match status" value="1"/>
</dbReference>
<dbReference type="PANTHER" id="PTHR43806:SF11">
    <property type="entry name" value="CEREVISIN-RELATED"/>
    <property type="match status" value="1"/>
</dbReference>
<keyword evidence="3 5" id="KW-0378">Hydrolase</keyword>
<protein>
    <recommendedName>
        <fullName evidence="6">Peptidase S8/S53 domain-containing protein</fullName>
    </recommendedName>
</protein>
<keyword evidence="4 5" id="KW-0720">Serine protease</keyword>
<accession>A0ABU1X3X5</accession>